<evidence type="ECO:0000313" key="2">
    <source>
        <dbReference type="EMBL" id="OMJ82595.1"/>
    </source>
</evidence>
<evidence type="ECO:0000256" key="1">
    <source>
        <dbReference type="SAM" id="MobiDB-lite"/>
    </source>
</evidence>
<feature type="compositionally biased region" description="Polar residues" evidence="1">
    <location>
        <begin position="95"/>
        <end position="110"/>
    </location>
</feature>
<protein>
    <submittedName>
        <fullName evidence="2">Uncharacterized protein</fullName>
    </submittedName>
</protein>
<evidence type="ECO:0000313" key="3">
    <source>
        <dbReference type="Proteomes" id="UP000187209"/>
    </source>
</evidence>
<dbReference type="EMBL" id="MPUH01000334">
    <property type="protein sequence ID" value="OMJ82595.1"/>
    <property type="molecule type" value="Genomic_DNA"/>
</dbReference>
<sequence>MCTIDCRLKKVCTLKDFETPESSKGNNKGKTSTFFLEQQRYATSEEINIKEIIEKKDIVGKCSSGSSTPHLYTDYKTRLQNLLLKHFGCSDDDNANNSNTFESLSSDSEY</sequence>
<name>A0A1R2C0Y9_9CILI</name>
<proteinExistence type="predicted"/>
<comment type="caution">
    <text evidence="2">The sequence shown here is derived from an EMBL/GenBank/DDBJ whole genome shotgun (WGS) entry which is preliminary data.</text>
</comment>
<gene>
    <name evidence="2" type="ORF">SteCoe_16641</name>
</gene>
<keyword evidence="3" id="KW-1185">Reference proteome</keyword>
<reference evidence="2 3" key="1">
    <citation type="submission" date="2016-11" db="EMBL/GenBank/DDBJ databases">
        <title>The macronuclear genome of Stentor coeruleus: a giant cell with tiny introns.</title>
        <authorList>
            <person name="Slabodnick M."/>
            <person name="Ruby J.G."/>
            <person name="Reiff S.B."/>
            <person name="Swart E.C."/>
            <person name="Gosai S."/>
            <person name="Prabakaran S."/>
            <person name="Witkowska E."/>
            <person name="Larue G.E."/>
            <person name="Fisher S."/>
            <person name="Freeman R.M."/>
            <person name="Gunawardena J."/>
            <person name="Chu W."/>
            <person name="Stover N.A."/>
            <person name="Gregory B.D."/>
            <person name="Nowacki M."/>
            <person name="Derisi J."/>
            <person name="Roy S.W."/>
            <person name="Marshall W.F."/>
            <person name="Sood P."/>
        </authorList>
    </citation>
    <scope>NUCLEOTIDE SEQUENCE [LARGE SCALE GENOMIC DNA]</scope>
    <source>
        <strain evidence="2">WM001</strain>
    </source>
</reference>
<feature type="region of interest" description="Disordered" evidence="1">
    <location>
        <begin position="88"/>
        <end position="110"/>
    </location>
</feature>
<accession>A0A1R2C0Y9</accession>
<organism evidence="2 3">
    <name type="scientific">Stentor coeruleus</name>
    <dbReference type="NCBI Taxonomy" id="5963"/>
    <lineage>
        <taxon>Eukaryota</taxon>
        <taxon>Sar</taxon>
        <taxon>Alveolata</taxon>
        <taxon>Ciliophora</taxon>
        <taxon>Postciliodesmatophora</taxon>
        <taxon>Heterotrichea</taxon>
        <taxon>Heterotrichida</taxon>
        <taxon>Stentoridae</taxon>
        <taxon>Stentor</taxon>
    </lineage>
</organism>
<dbReference type="Proteomes" id="UP000187209">
    <property type="component" value="Unassembled WGS sequence"/>
</dbReference>
<dbReference type="AlphaFoldDB" id="A0A1R2C0Y9"/>